<reference evidence="2 3" key="1">
    <citation type="submission" date="2019-05" db="EMBL/GenBank/DDBJ databases">
        <title>Nesterenkonia sp. GY074 isolated from the Southern Atlantic Ocean.</title>
        <authorList>
            <person name="Zhang G."/>
        </authorList>
    </citation>
    <scope>NUCLEOTIDE SEQUENCE [LARGE SCALE GENOMIC DNA]</scope>
    <source>
        <strain evidence="2 3">GY074</strain>
    </source>
</reference>
<protein>
    <submittedName>
        <fullName evidence="2">Aldo/keto reductase</fullName>
    </submittedName>
</protein>
<gene>
    <name evidence="2" type="ORF">FEF26_10550</name>
</gene>
<dbReference type="Proteomes" id="UP000310458">
    <property type="component" value="Unassembled WGS sequence"/>
</dbReference>
<comment type="caution">
    <text evidence="2">The sequence shown here is derived from an EMBL/GenBank/DDBJ whole genome shotgun (WGS) entry which is preliminary data.</text>
</comment>
<dbReference type="OrthoDB" id="9768793at2"/>
<accession>A0A5R9BAL3</accession>
<dbReference type="CDD" id="cd19086">
    <property type="entry name" value="AKR_AKR11C1"/>
    <property type="match status" value="1"/>
</dbReference>
<dbReference type="Pfam" id="PF00248">
    <property type="entry name" value="Aldo_ket_red"/>
    <property type="match status" value="1"/>
</dbReference>
<keyword evidence="3" id="KW-1185">Reference proteome</keyword>
<dbReference type="SUPFAM" id="SSF51430">
    <property type="entry name" value="NAD(P)-linked oxidoreductase"/>
    <property type="match status" value="1"/>
</dbReference>
<dbReference type="Gene3D" id="3.20.20.100">
    <property type="entry name" value="NADP-dependent oxidoreductase domain"/>
    <property type="match status" value="1"/>
</dbReference>
<evidence type="ECO:0000313" key="3">
    <source>
        <dbReference type="Proteomes" id="UP000310458"/>
    </source>
</evidence>
<dbReference type="InterPro" id="IPR053135">
    <property type="entry name" value="AKR2_Oxidoreductase"/>
</dbReference>
<name>A0A5R9BAL3_9MICC</name>
<dbReference type="PANTHER" id="PTHR43312:SF1">
    <property type="entry name" value="NADP-DEPENDENT OXIDOREDUCTASE DOMAIN-CONTAINING PROTEIN"/>
    <property type="match status" value="1"/>
</dbReference>
<feature type="domain" description="NADP-dependent oxidoreductase" evidence="1">
    <location>
        <begin position="15"/>
        <end position="316"/>
    </location>
</feature>
<evidence type="ECO:0000259" key="1">
    <source>
        <dbReference type="Pfam" id="PF00248"/>
    </source>
</evidence>
<proteinExistence type="predicted"/>
<organism evidence="2 3">
    <name type="scientific">Nesterenkonia salmonea</name>
    <dbReference type="NCBI Taxonomy" id="1804987"/>
    <lineage>
        <taxon>Bacteria</taxon>
        <taxon>Bacillati</taxon>
        <taxon>Actinomycetota</taxon>
        <taxon>Actinomycetes</taxon>
        <taxon>Micrococcales</taxon>
        <taxon>Micrococcaceae</taxon>
        <taxon>Nesterenkonia</taxon>
    </lineage>
</organism>
<dbReference type="EMBL" id="VAVZ01000028">
    <property type="protein sequence ID" value="TLP95204.1"/>
    <property type="molecule type" value="Genomic_DNA"/>
</dbReference>
<dbReference type="RefSeq" id="WP_138253503.1">
    <property type="nucleotide sequence ID" value="NZ_VAVZ01000028.1"/>
</dbReference>
<dbReference type="InterPro" id="IPR036812">
    <property type="entry name" value="NAD(P)_OxRdtase_dom_sf"/>
</dbReference>
<dbReference type="AlphaFoldDB" id="A0A5R9BAL3"/>
<dbReference type="InterPro" id="IPR023210">
    <property type="entry name" value="NADP_OxRdtase_dom"/>
</dbReference>
<sequence length="329" mass="35209">MDERTLGRTGRHVSAIGLGTWQIGGGWGTVEDSDAFAVLDAAAETGVTFFDTADVYGDGRSEQLIGRWRAANPDWSGTVATKMVRRAPAPSLEHATEENFRQWVDRSRKNLGVDTLDLVQLHCPETPVLESDAAYDALDTLVDDGRIAAYGVSVETCDQALTAIARPHVASVQIILNAFRQKPIEAVLPAAAQAGVGIIARVPLASGLLSGRYTKDTVFAEDDHRTFNRNGEAFDVGETFAGVDFATGVDAGAEFSTLAQDAGLQPTVAALAWVAQQPGVTTVIPGARNAEQAHSNSAAGDVPDLSEDFLAKVFELYQRAIKPQVHHRW</sequence>
<evidence type="ECO:0000313" key="2">
    <source>
        <dbReference type="EMBL" id="TLP95204.1"/>
    </source>
</evidence>
<dbReference type="PANTHER" id="PTHR43312">
    <property type="entry name" value="D-THREO-ALDOSE 1-DEHYDROGENASE"/>
    <property type="match status" value="1"/>
</dbReference>